<dbReference type="SUPFAM" id="SSF53474">
    <property type="entry name" value="alpha/beta-Hydrolases"/>
    <property type="match status" value="1"/>
</dbReference>
<dbReference type="InterPro" id="IPR029058">
    <property type="entry name" value="AB_hydrolase_fold"/>
</dbReference>
<dbReference type="PANTHER" id="PTHR43689:SF8">
    <property type="entry name" value="ALPHA_BETA-HYDROLASES SUPERFAMILY PROTEIN"/>
    <property type="match status" value="1"/>
</dbReference>
<evidence type="ECO:0000313" key="3">
    <source>
        <dbReference type="Proteomes" id="UP001107961"/>
    </source>
</evidence>
<gene>
    <name evidence="2" type="ORF">LZG35_16075</name>
</gene>
<evidence type="ECO:0000259" key="1">
    <source>
        <dbReference type="Pfam" id="PF12697"/>
    </source>
</evidence>
<feature type="domain" description="AB hydrolase-1" evidence="1">
    <location>
        <begin position="15"/>
        <end position="246"/>
    </location>
</feature>
<dbReference type="EMBL" id="JAJVKT010000021">
    <property type="protein sequence ID" value="MCE7510156.1"/>
    <property type="molecule type" value="Genomic_DNA"/>
</dbReference>
<proteinExistence type="predicted"/>
<sequence length="257" mass="28420">MTTTWILLRGLIREQAHWQGFDRRLAEVLGEGNEVRCVDLPGNGRRHHERSPCTVAAMVDAARAELGDQVLSRRPRLVALSLGGMVGMDWLRRFPGELGGAALINSSTARFSPFYQRLQIGNYPRLLSDVLLSRDTEGKERAILELTTNLLAPDRLAEVARQWALIAGQRPVSTANSLRQLWAATRFRAPVQLPEGSPVLIVNGGGDRLVSPRCSQALSRAWNRPLSVHPRAGHDLSLDAPDWLARELKSWATASDS</sequence>
<reference evidence="2" key="1">
    <citation type="submission" date="2022-01" db="EMBL/GenBank/DDBJ databases">
        <authorList>
            <person name="Karlyshev A.V."/>
            <person name="Jaspars M."/>
        </authorList>
    </citation>
    <scope>NUCLEOTIDE SEQUENCE</scope>
    <source>
        <strain evidence="2">AGSA3-2</strain>
    </source>
</reference>
<dbReference type="Pfam" id="PF12697">
    <property type="entry name" value="Abhydrolase_6"/>
    <property type="match status" value="1"/>
</dbReference>
<comment type="caution">
    <text evidence="2">The sequence shown here is derived from an EMBL/GenBank/DDBJ whole genome shotgun (WGS) entry which is preliminary data.</text>
</comment>
<dbReference type="GO" id="GO:0016787">
    <property type="term" value="F:hydrolase activity"/>
    <property type="evidence" value="ECO:0007669"/>
    <property type="project" value="UniProtKB-KW"/>
</dbReference>
<dbReference type="GeneID" id="94686833"/>
<dbReference type="RefSeq" id="WP_055100106.1">
    <property type="nucleotide sequence ID" value="NZ_CBDDTQ010000005.1"/>
</dbReference>
<organism evidence="2 3">
    <name type="scientific">Alloalcanivorax xenomutans</name>
    <dbReference type="NCBI Taxonomy" id="1094342"/>
    <lineage>
        <taxon>Bacteria</taxon>
        <taxon>Pseudomonadati</taxon>
        <taxon>Pseudomonadota</taxon>
        <taxon>Gammaproteobacteria</taxon>
        <taxon>Oceanospirillales</taxon>
        <taxon>Alcanivoracaceae</taxon>
        <taxon>Alloalcanivorax</taxon>
    </lineage>
</organism>
<accession>A0A9Q3W7A6</accession>
<evidence type="ECO:0000313" key="2">
    <source>
        <dbReference type="EMBL" id="MCE7510156.1"/>
    </source>
</evidence>
<dbReference type="AlphaFoldDB" id="A0A9Q3W7A6"/>
<keyword evidence="3" id="KW-1185">Reference proteome</keyword>
<dbReference type="Proteomes" id="UP001107961">
    <property type="component" value="Unassembled WGS sequence"/>
</dbReference>
<protein>
    <submittedName>
        <fullName evidence="2">Alpha/beta hydrolase</fullName>
    </submittedName>
</protein>
<dbReference type="PANTHER" id="PTHR43689">
    <property type="entry name" value="HYDROLASE"/>
    <property type="match status" value="1"/>
</dbReference>
<dbReference type="Gene3D" id="3.40.50.1820">
    <property type="entry name" value="alpha/beta hydrolase"/>
    <property type="match status" value="1"/>
</dbReference>
<keyword evidence="2" id="KW-0378">Hydrolase</keyword>
<name>A0A9Q3W7A6_9GAMM</name>
<dbReference type="KEGG" id="axe:P40_10940"/>
<dbReference type="InterPro" id="IPR000073">
    <property type="entry name" value="AB_hydrolase_1"/>
</dbReference>